<dbReference type="InterPro" id="IPR004045">
    <property type="entry name" value="Glutathione_S-Trfase_N"/>
</dbReference>
<gene>
    <name evidence="5" type="ORF">NP493_1171g00011</name>
</gene>
<feature type="site" description="Lowers pKa of active site Cys" evidence="3">
    <location>
        <position position="305"/>
    </location>
</feature>
<dbReference type="SUPFAM" id="SSF47616">
    <property type="entry name" value="GST C-terminal domain-like"/>
    <property type="match status" value="1"/>
</dbReference>
<evidence type="ECO:0000313" key="5">
    <source>
        <dbReference type="EMBL" id="KAK2169931.1"/>
    </source>
</evidence>
<dbReference type="Pfam" id="PF13410">
    <property type="entry name" value="GST_C_2"/>
    <property type="match status" value="1"/>
</dbReference>
<dbReference type="EMBL" id="JAODUO010001169">
    <property type="protein sequence ID" value="KAK2169931.1"/>
    <property type="molecule type" value="Genomic_DNA"/>
</dbReference>
<dbReference type="PIRSF" id="PIRSF015753">
    <property type="entry name" value="GST"/>
    <property type="match status" value="1"/>
</dbReference>
<dbReference type="Pfam" id="PF13409">
    <property type="entry name" value="GST_N_2"/>
    <property type="match status" value="1"/>
</dbReference>
<dbReference type="SFLD" id="SFLDG01148">
    <property type="entry name" value="Xi_(cytGST)"/>
    <property type="match status" value="1"/>
</dbReference>
<dbReference type="PANTHER" id="PTHR32419">
    <property type="entry name" value="GLUTATHIONYL-HYDROQUINONE REDUCTASE"/>
    <property type="match status" value="1"/>
</dbReference>
<feature type="binding site" evidence="2">
    <location>
        <position position="101"/>
    </location>
    <ligand>
        <name>glutathione</name>
        <dbReference type="ChEBI" id="CHEBI:57925"/>
    </ligand>
</feature>
<accession>A0AAD9NIU6</accession>
<dbReference type="Gene3D" id="1.20.1050.10">
    <property type="match status" value="1"/>
</dbReference>
<dbReference type="PANTHER" id="PTHR32419:SF6">
    <property type="entry name" value="GLUTATHIONE S-TRANSFERASE OMEGA-LIKE 1-RELATED"/>
    <property type="match status" value="1"/>
</dbReference>
<name>A0AAD9NIU6_RIDPI</name>
<feature type="site" description="Lowers pKa of active site Cys" evidence="3">
    <location>
        <position position="262"/>
    </location>
</feature>
<dbReference type="InterPro" id="IPR036249">
    <property type="entry name" value="Thioredoxin-like_sf"/>
</dbReference>
<feature type="active site" description="Proton donor/acceptor" evidence="1">
    <location>
        <position position="204"/>
    </location>
</feature>
<dbReference type="InterPro" id="IPR040079">
    <property type="entry name" value="Glutathione_S-Trfase"/>
</dbReference>
<dbReference type="GO" id="GO:0004364">
    <property type="term" value="F:glutathione transferase activity"/>
    <property type="evidence" value="ECO:0007669"/>
    <property type="project" value="InterPro"/>
</dbReference>
<dbReference type="InterPro" id="IPR010987">
    <property type="entry name" value="Glutathione-S-Trfase_C-like"/>
</dbReference>
<proteinExistence type="predicted"/>
<dbReference type="AlphaFoldDB" id="A0AAD9NIU6"/>
<keyword evidence="6" id="KW-1185">Reference proteome</keyword>
<comment type="caution">
    <text evidence="5">The sequence shown here is derived from an EMBL/GenBank/DDBJ whole genome shotgun (WGS) entry which is preliminary data.</text>
</comment>
<dbReference type="Proteomes" id="UP001209878">
    <property type="component" value="Unassembled WGS sequence"/>
</dbReference>
<reference evidence="5" key="1">
    <citation type="journal article" date="2023" name="Mol. Biol. Evol.">
        <title>Third-Generation Sequencing Reveals the Adaptive Role of the Epigenome in Three Deep-Sea Polychaetes.</title>
        <authorList>
            <person name="Perez M."/>
            <person name="Aroh O."/>
            <person name="Sun Y."/>
            <person name="Lan Y."/>
            <person name="Juniper S.K."/>
            <person name="Young C.R."/>
            <person name="Angers B."/>
            <person name="Qian P.Y."/>
        </authorList>
    </citation>
    <scope>NUCLEOTIDE SEQUENCE</scope>
    <source>
        <strain evidence="5">R07B-5</strain>
    </source>
</reference>
<dbReference type="InterPro" id="IPR036282">
    <property type="entry name" value="Glutathione-S-Trfase_C_sf"/>
</dbReference>
<evidence type="ECO:0000256" key="3">
    <source>
        <dbReference type="PIRSR" id="PIRSR015753-3"/>
    </source>
</evidence>
<evidence type="ECO:0000256" key="1">
    <source>
        <dbReference type="PIRSR" id="PIRSR015753-1"/>
    </source>
</evidence>
<dbReference type="SFLD" id="SFLDS00019">
    <property type="entry name" value="Glutathione_Transferase_(cytos"/>
    <property type="match status" value="1"/>
</dbReference>
<dbReference type="SUPFAM" id="SSF52833">
    <property type="entry name" value="Thioredoxin-like"/>
    <property type="match status" value="1"/>
</dbReference>
<dbReference type="GO" id="GO:0005737">
    <property type="term" value="C:cytoplasm"/>
    <property type="evidence" value="ECO:0007669"/>
    <property type="project" value="TreeGrafter"/>
</dbReference>
<evidence type="ECO:0000313" key="6">
    <source>
        <dbReference type="Proteomes" id="UP001209878"/>
    </source>
</evidence>
<evidence type="ECO:0000259" key="4">
    <source>
        <dbReference type="PROSITE" id="PS50405"/>
    </source>
</evidence>
<dbReference type="Gene3D" id="3.40.30.10">
    <property type="entry name" value="Glutaredoxin"/>
    <property type="match status" value="1"/>
</dbReference>
<evidence type="ECO:0000256" key="2">
    <source>
        <dbReference type="PIRSR" id="PIRSR015753-2"/>
    </source>
</evidence>
<protein>
    <recommendedName>
        <fullName evidence="4">GST C-terminal domain-containing protein</fullName>
    </recommendedName>
</protein>
<feature type="binding site" evidence="2">
    <location>
        <begin position="135"/>
        <end position="138"/>
    </location>
    <ligand>
        <name>glutathione</name>
        <dbReference type="ChEBI" id="CHEBI:57925"/>
    </ligand>
</feature>
<feature type="domain" description="GST C-terminal" evidence="4">
    <location>
        <begin position="181"/>
        <end position="307"/>
    </location>
</feature>
<dbReference type="InterPro" id="IPR016639">
    <property type="entry name" value="GST_Omega/GSH"/>
</dbReference>
<dbReference type="SFLD" id="SFLDG01206">
    <property type="entry name" value="Xi.1"/>
    <property type="match status" value="1"/>
</dbReference>
<feature type="active site" description="Nucleophile" evidence="1">
    <location>
        <position position="68"/>
    </location>
</feature>
<dbReference type="PROSITE" id="PS50405">
    <property type="entry name" value="GST_CTER"/>
    <property type="match status" value="1"/>
</dbReference>
<organism evidence="5 6">
    <name type="scientific">Ridgeia piscesae</name>
    <name type="common">Tubeworm</name>
    <dbReference type="NCBI Taxonomy" id="27915"/>
    <lineage>
        <taxon>Eukaryota</taxon>
        <taxon>Metazoa</taxon>
        <taxon>Spiralia</taxon>
        <taxon>Lophotrochozoa</taxon>
        <taxon>Annelida</taxon>
        <taxon>Polychaeta</taxon>
        <taxon>Sedentaria</taxon>
        <taxon>Canalipalpata</taxon>
        <taxon>Sabellida</taxon>
        <taxon>Siboglinidae</taxon>
        <taxon>Ridgeia</taxon>
    </lineage>
</organism>
<sequence>MQKPRVNFNAVGVVYSTCNRRRVATLSGGRPKKPSTLVQAAIRGTISDDSAEFRPAGGRYHLYVSLACPWAQRTLIVRNLKGLDDVITADVVHWKLTDSGWLFDDWAPACTKDSVNGYKGLEQIYRHVIPDYKGKFTVPVLWDKQRNTMVNNKSKDIVRMLNANFRAFCRTEEQRQLDLYPRHLREQIDDLEDVINSDLGQGVYKAGRAITDHTYQKAVGKVFDTLDMLDNILSTKKYLMGDNLTEVDVGLYTVLVRFDRIYYTKFKCNRKRIADYSNLQPYFQDLATKSPFIESTNFEHIEKFYQV</sequence>